<organism evidence="1 2">
    <name type="scientific">Elysia chlorotica</name>
    <name type="common">Eastern emerald elysia</name>
    <name type="synonym">Sea slug</name>
    <dbReference type="NCBI Taxonomy" id="188477"/>
    <lineage>
        <taxon>Eukaryota</taxon>
        <taxon>Metazoa</taxon>
        <taxon>Spiralia</taxon>
        <taxon>Lophotrochozoa</taxon>
        <taxon>Mollusca</taxon>
        <taxon>Gastropoda</taxon>
        <taxon>Heterobranchia</taxon>
        <taxon>Euthyneura</taxon>
        <taxon>Panpulmonata</taxon>
        <taxon>Sacoglossa</taxon>
        <taxon>Placobranchoidea</taxon>
        <taxon>Plakobranchidae</taxon>
        <taxon>Elysia</taxon>
    </lineage>
</organism>
<sequence length="542" mass="61143">MEGMSDVSIDEIEDFLSLWSCGMNSLPDPAQIGNYTDIDSLSNLKHSDDGKAMVEKQVPFLQDCGLDVIDLVANMETIEQSQWSFFAPELSKSEMQSHPDNEFISISELSNPSSFMTDFFPRNSLGEDGNAFIAVHPFSSSYKNDYNMSANNCVHFDESTSKTLSCFDVVEDSEIPILNRGTNQIKEISHFVPLENANNCLIDDKFKLDVHRSNAFSQSPLFHDCQTTNKSFNQMALDPGVQNICTTINADKTQAEREVISKMKDAKRRLATSSNFEDSKGTPLNEKSHIFDQTITYQTQALPFGTESLKEQSGANNIHNQKFKQSCPPFSKVNALSKSQRKNMNEAHVEAIPVPHNEVQVLNDEHQGIPQPGLIDFEVFSTPLKSSNLELVREEVENNPCPRQILNEVINSKKQTFEETNFKKRIPFPKKPYPGKILNKVNLKNEIKNNACKKNVRGECTSGISSCSLSKKPTTYRVGKKDRLINVPSEKFGQLMVRDLLSLSGNIIVGTEQEKFDDFRSDLMLVNHYKQKRLQQKNISIN</sequence>
<dbReference type="Proteomes" id="UP000271974">
    <property type="component" value="Unassembled WGS sequence"/>
</dbReference>
<reference evidence="1 2" key="1">
    <citation type="submission" date="2019-01" db="EMBL/GenBank/DDBJ databases">
        <title>A draft genome assembly of the solar-powered sea slug Elysia chlorotica.</title>
        <authorList>
            <person name="Cai H."/>
            <person name="Li Q."/>
            <person name="Fang X."/>
            <person name="Li J."/>
            <person name="Curtis N.E."/>
            <person name="Altenburger A."/>
            <person name="Shibata T."/>
            <person name="Feng M."/>
            <person name="Maeda T."/>
            <person name="Schwartz J.A."/>
            <person name="Shigenobu S."/>
            <person name="Lundholm N."/>
            <person name="Nishiyama T."/>
            <person name="Yang H."/>
            <person name="Hasebe M."/>
            <person name="Li S."/>
            <person name="Pierce S.K."/>
            <person name="Wang J."/>
        </authorList>
    </citation>
    <scope>NUCLEOTIDE SEQUENCE [LARGE SCALE GENOMIC DNA]</scope>
    <source>
        <strain evidence="1">EC2010</strain>
        <tissue evidence="1">Whole organism of an adult</tissue>
    </source>
</reference>
<dbReference type="OrthoDB" id="10678571at2759"/>
<comment type="caution">
    <text evidence="1">The sequence shown here is derived from an EMBL/GenBank/DDBJ whole genome shotgun (WGS) entry which is preliminary data.</text>
</comment>
<accession>A0A3S1BUM4</accession>
<evidence type="ECO:0000313" key="2">
    <source>
        <dbReference type="Proteomes" id="UP000271974"/>
    </source>
</evidence>
<dbReference type="EMBL" id="RQTK01000064">
    <property type="protein sequence ID" value="RUS89144.1"/>
    <property type="molecule type" value="Genomic_DNA"/>
</dbReference>
<keyword evidence="2" id="KW-1185">Reference proteome</keyword>
<protein>
    <submittedName>
        <fullName evidence="1">Uncharacterized protein</fullName>
    </submittedName>
</protein>
<evidence type="ECO:0000313" key="1">
    <source>
        <dbReference type="EMBL" id="RUS89144.1"/>
    </source>
</evidence>
<proteinExistence type="predicted"/>
<dbReference type="AlphaFoldDB" id="A0A3S1BUM4"/>
<gene>
    <name evidence="1" type="ORF">EGW08_003087</name>
</gene>
<name>A0A3S1BUM4_ELYCH</name>